<feature type="compositionally biased region" description="Polar residues" evidence="1">
    <location>
        <begin position="16"/>
        <end position="30"/>
    </location>
</feature>
<protein>
    <recommendedName>
        <fullName evidence="2">INO80 complex subunit B-like conserved region domain-containing protein</fullName>
    </recommendedName>
</protein>
<dbReference type="Gramene" id="CDF37084">
    <property type="protein sequence ID" value="CDF37084"/>
    <property type="gene ID" value="CHC_T00005309001"/>
</dbReference>
<name>R7QG84_CHOCR</name>
<feature type="compositionally biased region" description="Basic residues" evidence="1">
    <location>
        <begin position="83"/>
        <end position="94"/>
    </location>
</feature>
<dbReference type="PANTHER" id="PTHR21561">
    <property type="entry name" value="INO80 COMPLEX SUBUNIT B"/>
    <property type="match status" value="1"/>
</dbReference>
<feature type="compositionally biased region" description="Basic and acidic residues" evidence="1">
    <location>
        <begin position="153"/>
        <end position="162"/>
    </location>
</feature>
<sequence>MNLPRVPRVRRGAVKTGNSAQDSSATPPKSENQKGKALPQSSRKSRESTLRTRGKKRQGTDSVQSDEDEDDIDEESEENVPMRRAKRAPRRAIQARKIVDDEDEEEDDDDNADGDDVIGEEDDAGGDGDDEGDNDDDESKDRDSESESVSLSRGEKKVKQAKDMSSGSISRDDDEVDDESEDMKKVNAGRDKILAELEEAEAMDDGSDPLDSDDSVVEKGTKKTERLTRRQRAMQGENVKLEYTKLESPKAKKAAPPEEAWSNDEEAELKKQQRARLRQMIHEKRNKEKRAAMVDKVLRGVTSKRKKLTMASEERVAKVGTRLSKNEMRKGCIRFVSNPTGTSLSIPEEDDAPAYLQESLKAVYPKPCLRDPRTGKRIFTDA</sequence>
<feature type="compositionally biased region" description="Basic and acidic residues" evidence="1">
    <location>
        <begin position="182"/>
        <end position="195"/>
    </location>
</feature>
<accession>R7QG84</accession>
<feature type="compositionally biased region" description="Acidic residues" evidence="1">
    <location>
        <begin position="64"/>
        <end position="78"/>
    </location>
</feature>
<dbReference type="OMA" id="RIMFAQG"/>
<dbReference type="OrthoDB" id="5423at2759"/>
<keyword evidence="4" id="KW-1185">Reference proteome</keyword>
<proteinExistence type="predicted"/>
<dbReference type="SMART" id="SM01406">
    <property type="entry name" value="PAPA-1"/>
    <property type="match status" value="1"/>
</dbReference>
<evidence type="ECO:0000313" key="3">
    <source>
        <dbReference type="EMBL" id="CDF37084.1"/>
    </source>
</evidence>
<dbReference type="KEGG" id="ccp:CHC_T00005309001"/>
<dbReference type="RefSeq" id="XP_005716903.1">
    <property type="nucleotide sequence ID" value="XM_005716846.1"/>
</dbReference>
<gene>
    <name evidence="3" type="ORF">CHC_T00005309001</name>
</gene>
<dbReference type="EMBL" id="HG001814">
    <property type="protein sequence ID" value="CDF37084.1"/>
    <property type="molecule type" value="Genomic_DNA"/>
</dbReference>
<feature type="region of interest" description="Disordered" evidence="1">
    <location>
        <begin position="1"/>
        <end position="271"/>
    </location>
</feature>
<feature type="domain" description="INO80 complex subunit B-like conserved region" evidence="2">
    <location>
        <begin position="266"/>
        <end position="350"/>
    </location>
</feature>
<dbReference type="Proteomes" id="UP000012073">
    <property type="component" value="Unassembled WGS sequence"/>
</dbReference>
<feature type="compositionally biased region" description="Acidic residues" evidence="1">
    <location>
        <begin position="172"/>
        <end position="181"/>
    </location>
</feature>
<dbReference type="GeneID" id="17324620"/>
<feature type="compositionally biased region" description="Acidic residues" evidence="1">
    <location>
        <begin position="100"/>
        <end position="138"/>
    </location>
</feature>
<evidence type="ECO:0000313" key="4">
    <source>
        <dbReference type="Proteomes" id="UP000012073"/>
    </source>
</evidence>
<dbReference type="AlphaFoldDB" id="R7QG84"/>
<dbReference type="InterPro" id="IPR006880">
    <property type="entry name" value="INO80B_C"/>
</dbReference>
<feature type="compositionally biased region" description="Basic and acidic residues" evidence="1">
    <location>
        <begin position="216"/>
        <end position="228"/>
    </location>
</feature>
<dbReference type="GO" id="GO:0006338">
    <property type="term" value="P:chromatin remodeling"/>
    <property type="evidence" value="ECO:0007669"/>
    <property type="project" value="InterPro"/>
</dbReference>
<evidence type="ECO:0000256" key="1">
    <source>
        <dbReference type="SAM" id="MobiDB-lite"/>
    </source>
</evidence>
<dbReference type="Pfam" id="PF04795">
    <property type="entry name" value="PAPA-1"/>
    <property type="match status" value="1"/>
</dbReference>
<feature type="compositionally biased region" description="Acidic residues" evidence="1">
    <location>
        <begin position="196"/>
        <end position="215"/>
    </location>
</feature>
<reference evidence="4" key="1">
    <citation type="journal article" date="2013" name="Proc. Natl. Acad. Sci. U.S.A.">
        <title>Genome structure and metabolic features in the red seaweed Chondrus crispus shed light on evolution of the Archaeplastida.</title>
        <authorList>
            <person name="Collen J."/>
            <person name="Porcel B."/>
            <person name="Carre W."/>
            <person name="Ball S.G."/>
            <person name="Chaparro C."/>
            <person name="Tonon T."/>
            <person name="Barbeyron T."/>
            <person name="Michel G."/>
            <person name="Noel B."/>
            <person name="Valentin K."/>
            <person name="Elias M."/>
            <person name="Artiguenave F."/>
            <person name="Arun A."/>
            <person name="Aury J.M."/>
            <person name="Barbosa-Neto J.F."/>
            <person name="Bothwell J.H."/>
            <person name="Bouget F.Y."/>
            <person name="Brillet L."/>
            <person name="Cabello-Hurtado F."/>
            <person name="Capella-Gutierrez S."/>
            <person name="Charrier B."/>
            <person name="Cladiere L."/>
            <person name="Cock J.M."/>
            <person name="Coelho S.M."/>
            <person name="Colleoni C."/>
            <person name="Czjzek M."/>
            <person name="Da Silva C."/>
            <person name="Delage L."/>
            <person name="Denoeud F."/>
            <person name="Deschamps P."/>
            <person name="Dittami S.M."/>
            <person name="Gabaldon T."/>
            <person name="Gachon C.M."/>
            <person name="Groisillier A."/>
            <person name="Herve C."/>
            <person name="Jabbari K."/>
            <person name="Katinka M."/>
            <person name="Kloareg B."/>
            <person name="Kowalczyk N."/>
            <person name="Labadie K."/>
            <person name="Leblanc C."/>
            <person name="Lopez P.J."/>
            <person name="McLachlan D.H."/>
            <person name="Meslet-Cladiere L."/>
            <person name="Moustafa A."/>
            <person name="Nehr Z."/>
            <person name="Nyvall Collen P."/>
            <person name="Panaud O."/>
            <person name="Partensky F."/>
            <person name="Poulain J."/>
            <person name="Rensing S.A."/>
            <person name="Rousvoal S."/>
            <person name="Samson G."/>
            <person name="Symeonidi A."/>
            <person name="Weissenbach J."/>
            <person name="Zambounis A."/>
            <person name="Wincker P."/>
            <person name="Boyen C."/>
        </authorList>
    </citation>
    <scope>NUCLEOTIDE SEQUENCE [LARGE SCALE GENOMIC DNA]</scope>
    <source>
        <strain evidence="4">cv. Stackhouse</strain>
    </source>
</reference>
<organism evidence="3 4">
    <name type="scientific">Chondrus crispus</name>
    <name type="common">Carrageen Irish moss</name>
    <name type="synonym">Polymorpha crispa</name>
    <dbReference type="NCBI Taxonomy" id="2769"/>
    <lineage>
        <taxon>Eukaryota</taxon>
        <taxon>Rhodophyta</taxon>
        <taxon>Florideophyceae</taxon>
        <taxon>Rhodymeniophycidae</taxon>
        <taxon>Gigartinales</taxon>
        <taxon>Gigartinaceae</taxon>
        <taxon>Chondrus</taxon>
    </lineage>
</organism>
<evidence type="ECO:0000259" key="2">
    <source>
        <dbReference type="SMART" id="SM01406"/>
    </source>
</evidence>
<dbReference type="GO" id="GO:0031011">
    <property type="term" value="C:Ino80 complex"/>
    <property type="evidence" value="ECO:0007669"/>
    <property type="project" value="InterPro"/>
</dbReference>
<dbReference type="InterPro" id="IPR029523">
    <property type="entry name" value="INO80B/Ies2"/>
</dbReference>
<feature type="compositionally biased region" description="Basic and acidic residues" evidence="1">
    <location>
        <begin position="239"/>
        <end position="250"/>
    </location>
</feature>
<dbReference type="PANTHER" id="PTHR21561:SF12">
    <property type="entry name" value="INO80 COMPLEX SUBUNIT B"/>
    <property type="match status" value="1"/>
</dbReference>